<organism evidence="3 4">
    <name type="scientific">Paenibacillus hodogayensis</name>
    <dbReference type="NCBI Taxonomy" id="279208"/>
    <lineage>
        <taxon>Bacteria</taxon>
        <taxon>Bacillati</taxon>
        <taxon>Bacillota</taxon>
        <taxon>Bacilli</taxon>
        <taxon>Bacillales</taxon>
        <taxon>Paenibacillaceae</taxon>
        <taxon>Paenibacillus</taxon>
    </lineage>
</organism>
<dbReference type="Proteomes" id="UP001589619">
    <property type="component" value="Unassembled WGS sequence"/>
</dbReference>
<dbReference type="PANTHER" id="PTHR43477:SF1">
    <property type="entry name" value="DIHYDROANTICAPSIN 7-DEHYDROGENASE"/>
    <property type="match status" value="1"/>
</dbReference>
<dbReference type="Pfam" id="PF13561">
    <property type="entry name" value="adh_short_C2"/>
    <property type="match status" value="1"/>
</dbReference>
<dbReference type="InterPro" id="IPR002347">
    <property type="entry name" value="SDR_fam"/>
</dbReference>
<evidence type="ECO:0000313" key="4">
    <source>
        <dbReference type="Proteomes" id="UP001589619"/>
    </source>
</evidence>
<keyword evidence="2" id="KW-0560">Oxidoreductase</keyword>
<dbReference type="RefSeq" id="WP_344908098.1">
    <property type="nucleotide sequence ID" value="NZ_BAAAYO010000006.1"/>
</dbReference>
<proteinExistence type="inferred from homology"/>
<accession>A0ABV5W535</accession>
<evidence type="ECO:0000256" key="2">
    <source>
        <dbReference type="ARBA" id="ARBA00023002"/>
    </source>
</evidence>
<reference evidence="3 4" key="1">
    <citation type="submission" date="2024-09" db="EMBL/GenBank/DDBJ databases">
        <authorList>
            <person name="Sun Q."/>
            <person name="Mori K."/>
        </authorList>
    </citation>
    <scope>NUCLEOTIDE SEQUENCE [LARGE SCALE GENOMIC DNA]</scope>
    <source>
        <strain evidence="3 4">JCM 12520</strain>
    </source>
</reference>
<comment type="similarity">
    <text evidence="1">Belongs to the short-chain dehydrogenases/reductases (SDR) family.</text>
</comment>
<dbReference type="EMBL" id="JBHMAG010000018">
    <property type="protein sequence ID" value="MFB9755316.1"/>
    <property type="molecule type" value="Genomic_DNA"/>
</dbReference>
<comment type="caution">
    <text evidence="3">The sequence shown here is derived from an EMBL/GenBank/DDBJ whole genome shotgun (WGS) entry which is preliminary data.</text>
</comment>
<dbReference type="InterPro" id="IPR036291">
    <property type="entry name" value="NAD(P)-bd_dom_sf"/>
</dbReference>
<name>A0ABV5W535_9BACL</name>
<gene>
    <name evidence="3" type="ORF">ACFFNY_27390</name>
</gene>
<evidence type="ECO:0000313" key="3">
    <source>
        <dbReference type="EMBL" id="MFB9755316.1"/>
    </source>
</evidence>
<dbReference type="SUPFAM" id="SSF51735">
    <property type="entry name" value="NAD(P)-binding Rossmann-fold domains"/>
    <property type="match status" value="1"/>
</dbReference>
<dbReference type="NCBIfam" id="NF005449">
    <property type="entry name" value="PRK07041.1"/>
    <property type="match status" value="1"/>
</dbReference>
<sequence length="244" mass="25739">MSAHKSLNGRRVIVIGGGSGIGLAAARRASELGAEVTIAGRGAERLERAAADFPNPVRTKVLDVRKEDDVQVFFSETGPFDHLVVTAGELKHGSGKLTELDTSSAREQFESRFWGPYLAVRHGASAIREHGSVTLISGFFGDKAIPGASVPSAVHGAIENLARVLAVELAPVRVNVVSPGYADTPLHDGLTAEQKQAWFEQTAPTLPVRHIAEADELADAILFLIGNGYTTGVTLTVDGGARLV</sequence>
<keyword evidence="4" id="KW-1185">Reference proteome</keyword>
<dbReference type="PANTHER" id="PTHR43477">
    <property type="entry name" value="DIHYDROANTICAPSIN 7-DEHYDROGENASE"/>
    <property type="match status" value="1"/>
</dbReference>
<dbReference type="InterPro" id="IPR051122">
    <property type="entry name" value="SDR_DHRS6-like"/>
</dbReference>
<dbReference type="Gene3D" id="3.40.50.720">
    <property type="entry name" value="NAD(P)-binding Rossmann-like Domain"/>
    <property type="match status" value="1"/>
</dbReference>
<dbReference type="PRINTS" id="PR00081">
    <property type="entry name" value="GDHRDH"/>
</dbReference>
<evidence type="ECO:0000256" key="1">
    <source>
        <dbReference type="ARBA" id="ARBA00006484"/>
    </source>
</evidence>
<protein>
    <submittedName>
        <fullName evidence="3">SDR family oxidoreductase</fullName>
    </submittedName>
</protein>